<dbReference type="EMBL" id="JACHLR010000005">
    <property type="protein sequence ID" value="MBB4858406.1"/>
    <property type="molecule type" value="Genomic_DNA"/>
</dbReference>
<protein>
    <submittedName>
        <fullName evidence="1">Uncharacterized protein</fullName>
    </submittedName>
</protein>
<sequence>MAVRPIAHGRTRAIPADSATEAAACAAMRHPSFKYNRVSREVRIRHAPLSWR</sequence>
<evidence type="ECO:0000313" key="2">
    <source>
        <dbReference type="Proteomes" id="UP000555448"/>
    </source>
</evidence>
<name>A0A7W7K9H1_9SPHN</name>
<proteinExistence type="predicted"/>
<dbReference type="AlphaFoldDB" id="A0A7W7K9H1"/>
<accession>A0A7W7K9H1</accession>
<comment type="caution">
    <text evidence="1">The sequence shown here is derived from an EMBL/GenBank/DDBJ whole genome shotgun (WGS) entry which is preliminary data.</text>
</comment>
<evidence type="ECO:0000313" key="1">
    <source>
        <dbReference type="EMBL" id="MBB4858406.1"/>
    </source>
</evidence>
<gene>
    <name evidence="1" type="ORF">HNO88_001725</name>
</gene>
<organism evidence="1 2">
    <name type="scientific">Novosphingobium chloroacetimidivorans</name>
    <dbReference type="NCBI Taxonomy" id="1428314"/>
    <lineage>
        <taxon>Bacteria</taxon>
        <taxon>Pseudomonadati</taxon>
        <taxon>Pseudomonadota</taxon>
        <taxon>Alphaproteobacteria</taxon>
        <taxon>Sphingomonadales</taxon>
        <taxon>Sphingomonadaceae</taxon>
        <taxon>Novosphingobium</taxon>
    </lineage>
</organism>
<dbReference type="Proteomes" id="UP000555448">
    <property type="component" value="Unassembled WGS sequence"/>
</dbReference>
<reference evidence="1 2" key="1">
    <citation type="submission" date="2020-08" db="EMBL/GenBank/DDBJ databases">
        <title>Functional genomics of gut bacteria from endangered species of beetles.</title>
        <authorList>
            <person name="Carlos-Shanley C."/>
        </authorList>
    </citation>
    <scope>NUCLEOTIDE SEQUENCE [LARGE SCALE GENOMIC DNA]</scope>
    <source>
        <strain evidence="1 2">S00245</strain>
    </source>
</reference>
<keyword evidence="2" id="KW-1185">Reference proteome</keyword>